<evidence type="ECO:0000256" key="6">
    <source>
        <dbReference type="SAM" id="Phobius"/>
    </source>
</evidence>
<organism evidence="7 8">
    <name type="scientific">Candidatus Yanofskybacteria bacterium RIFCSPHIGHO2_01_FULL_41_21</name>
    <dbReference type="NCBI Taxonomy" id="1802660"/>
    <lineage>
        <taxon>Bacteria</taxon>
        <taxon>Candidatus Yanofskyibacteriota</taxon>
    </lineage>
</organism>
<dbReference type="Pfam" id="PF13440">
    <property type="entry name" value="Polysacc_synt_3"/>
    <property type="match status" value="1"/>
</dbReference>
<comment type="subcellular location">
    <subcellularLocation>
        <location evidence="1">Cell membrane</location>
        <topology evidence="1">Multi-pass membrane protein</topology>
    </subcellularLocation>
</comment>
<dbReference type="EMBL" id="MGJA01000003">
    <property type="protein sequence ID" value="OGM98210.1"/>
    <property type="molecule type" value="Genomic_DNA"/>
</dbReference>
<evidence type="ECO:0000256" key="1">
    <source>
        <dbReference type="ARBA" id="ARBA00004651"/>
    </source>
</evidence>
<feature type="transmembrane region" description="Helical" evidence="6">
    <location>
        <begin position="132"/>
        <end position="161"/>
    </location>
</feature>
<feature type="transmembrane region" description="Helical" evidence="6">
    <location>
        <begin position="54"/>
        <end position="75"/>
    </location>
</feature>
<sequence>MSLRLSFIREQVIYFRQHWFVKNLAILQVGNFSNTFIQGLTGIIIARLLQPELFGVYAISFSLAGLLVLVVSFGIQDTGATIVSGTYAHEEHKGTREAFMFLGRMVSLIAVLSIIVTLIAPSLAGKIYHNPLIGWYAGILVMASFISNTFLNFSALAYLVLGKVKQMTLLTFTDQTLRNVLSVLLIVGGLGITGAMSGHLFGAVIMLIVSIILWERLRREHSIFPSVREFFTRSAGLQVRKHISFSAWVALDKNIATLFNLLPVLMVALYVSATDVGYFKISLAYVNLVIGLMGPISTLLNVELPRMREENPETLRKNFIRVSLYSLMFSVLLTVGALIVSPFALRILYGVNFVPGVKYILGLGVYGAFLGIGVGLGSMWRAINKVKISILINTITLGIGIPGGLFLIKHFGVWGAVIMVSVWFTVSHFVSFFYILRYTRLVK</sequence>
<protein>
    <recommendedName>
        <fullName evidence="9">Polysaccharide biosynthesis protein C-terminal domain-containing protein</fullName>
    </recommendedName>
</protein>
<keyword evidence="4 6" id="KW-1133">Transmembrane helix</keyword>
<feature type="transmembrane region" description="Helical" evidence="6">
    <location>
        <begin position="279"/>
        <end position="302"/>
    </location>
</feature>
<gene>
    <name evidence="7" type="ORF">A2735_00685</name>
</gene>
<comment type="caution">
    <text evidence="7">The sequence shown here is derived from an EMBL/GenBank/DDBJ whole genome shotgun (WGS) entry which is preliminary data.</text>
</comment>
<dbReference type="Proteomes" id="UP000178520">
    <property type="component" value="Unassembled WGS sequence"/>
</dbReference>
<accession>A0A1F8EBU0</accession>
<evidence type="ECO:0000256" key="3">
    <source>
        <dbReference type="ARBA" id="ARBA00022692"/>
    </source>
</evidence>
<evidence type="ECO:0000313" key="8">
    <source>
        <dbReference type="Proteomes" id="UP000178520"/>
    </source>
</evidence>
<dbReference type="PANTHER" id="PTHR30250:SF11">
    <property type="entry name" value="O-ANTIGEN TRANSPORTER-RELATED"/>
    <property type="match status" value="1"/>
</dbReference>
<dbReference type="PANTHER" id="PTHR30250">
    <property type="entry name" value="PST FAMILY PREDICTED COLANIC ACID TRANSPORTER"/>
    <property type="match status" value="1"/>
</dbReference>
<evidence type="ECO:0008006" key="9">
    <source>
        <dbReference type="Google" id="ProtNLM"/>
    </source>
</evidence>
<feature type="transmembrane region" description="Helical" evidence="6">
    <location>
        <begin position="322"/>
        <end position="345"/>
    </location>
</feature>
<feature type="transmembrane region" description="Helical" evidence="6">
    <location>
        <begin position="98"/>
        <end position="120"/>
    </location>
</feature>
<reference evidence="7 8" key="1">
    <citation type="journal article" date="2016" name="Nat. Commun.">
        <title>Thousands of microbial genomes shed light on interconnected biogeochemical processes in an aquifer system.</title>
        <authorList>
            <person name="Anantharaman K."/>
            <person name="Brown C.T."/>
            <person name="Hug L.A."/>
            <person name="Sharon I."/>
            <person name="Castelle C.J."/>
            <person name="Probst A.J."/>
            <person name="Thomas B.C."/>
            <person name="Singh A."/>
            <person name="Wilkins M.J."/>
            <person name="Karaoz U."/>
            <person name="Brodie E.L."/>
            <person name="Williams K.H."/>
            <person name="Hubbard S.S."/>
            <person name="Banfield J.F."/>
        </authorList>
    </citation>
    <scope>NUCLEOTIDE SEQUENCE [LARGE SCALE GENOMIC DNA]</scope>
</reference>
<evidence type="ECO:0000256" key="4">
    <source>
        <dbReference type="ARBA" id="ARBA00022989"/>
    </source>
</evidence>
<name>A0A1F8EBU0_9BACT</name>
<feature type="transmembrane region" description="Helical" evidence="6">
    <location>
        <begin position="414"/>
        <end position="436"/>
    </location>
</feature>
<keyword evidence="2" id="KW-1003">Cell membrane</keyword>
<dbReference type="STRING" id="1802660.A2735_00685"/>
<keyword evidence="3 6" id="KW-0812">Transmembrane</keyword>
<dbReference type="InterPro" id="IPR050833">
    <property type="entry name" value="Poly_Biosynth_Transport"/>
</dbReference>
<evidence type="ECO:0000313" key="7">
    <source>
        <dbReference type="EMBL" id="OGM98210.1"/>
    </source>
</evidence>
<dbReference type="AlphaFoldDB" id="A0A1F8EBU0"/>
<keyword evidence="5 6" id="KW-0472">Membrane</keyword>
<evidence type="ECO:0000256" key="5">
    <source>
        <dbReference type="ARBA" id="ARBA00023136"/>
    </source>
</evidence>
<feature type="transmembrane region" description="Helical" evidence="6">
    <location>
        <begin position="357"/>
        <end position="376"/>
    </location>
</feature>
<evidence type="ECO:0000256" key="2">
    <source>
        <dbReference type="ARBA" id="ARBA00022475"/>
    </source>
</evidence>
<dbReference type="GO" id="GO:0005886">
    <property type="term" value="C:plasma membrane"/>
    <property type="evidence" value="ECO:0007669"/>
    <property type="project" value="UniProtKB-SubCell"/>
</dbReference>
<feature type="transmembrane region" description="Helical" evidence="6">
    <location>
        <begin position="388"/>
        <end position="408"/>
    </location>
</feature>
<proteinExistence type="predicted"/>
<feature type="transmembrane region" description="Helical" evidence="6">
    <location>
        <begin position="255"/>
        <end position="273"/>
    </location>
</feature>
<feature type="transmembrane region" description="Helical" evidence="6">
    <location>
        <begin position="181"/>
        <end position="214"/>
    </location>
</feature>